<dbReference type="GO" id="GO:0008081">
    <property type="term" value="F:phosphoric diester hydrolase activity"/>
    <property type="evidence" value="ECO:0007669"/>
    <property type="project" value="InterPro"/>
</dbReference>
<sequence>MRFSQALALMASFTKVLLVSAQTNVCQPKDRTFSTEQTPAGSHQPYNIFQNPTSSLSSSKFYISIVNLTPHRIKLENTASYQMDTFEFGDIPQGRARQNRIKYRNGWATSDDAGEAYYRLDGTDKKFVLRIKGTGSRVDQRSVTLDLSGMNLGQRVYRFPGGETTVALVITGSNKYGFHASIKHDYGGWMRMIYNTIKDRPIRHLIMTGTHDAGMSKITDKINSIGNSFNTQNQGINIYDQARAGSRWFDLRIASIHSNNDASRNNGFWILHVNDENADLAIGNSGESLDEVISEINKFTRENPGEVIFFSIRYLVGRYEFPDRGPITWNLQIWNDFLSKLRAINNRCLNLDLSTGLQNRPASWFMERNENKGCVILLLDGQNLKGDVPKESFADGVYSTSRMQVRDHWSNMGNVDAMAPNQVQKWREVTRGGGSDFNQLYIAQWLVTPDALASTAFGLQAFAIQQTNPSLYWAGVSGMDPERYPNVLLVDYIGVQQKDQTGWDSLSAEMYWFAIGMNLYTASENCGVSSQKSPLLRRSEEAFKIEGRDDAWNGIIFANGTTFNNPPPTFHPGRIEVLRNGTVFANGTVLETSIPNPWW</sequence>
<dbReference type="PANTHER" id="PTHR13593:SF143">
    <property type="entry name" value="PHOSPHATIDYLINOSITOL-SPECIFIC PHOSPHOLIPASE C X DOMAIN-CONTAINING PROTEIN"/>
    <property type="match status" value="1"/>
</dbReference>
<dbReference type="Gene3D" id="3.20.20.190">
    <property type="entry name" value="Phosphatidylinositol (PI) phosphodiesterase"/>
    <property type="match status" value="1"/>
</dbReference>
<comment type="caution">
    <text evidence="2">The sequence shown here is derived from an EMBL/GenBank/DDBJ whole genome shotgun (WGS) entry which is preliminary data.</text>
</comment>
<name>A0AAN6WSZ4_9PEZI</name>
<keyword evidence="3" id="KW-1185">Reference proteome</keyword>
<feature type="chain" id="PRO_5043054237" evidence="1">
    <location>
        <begin position="22"/>
        <end position="599"/>
    </location>
</feature>
<accession>A0AAN6WSZ4</accession>
<dbReference type="AlphaFoldDB" id="A0AAN6WSZ4"/>
<evidence type="ECO:0000256" key="1">
    <source>
        <dbReference type="SAM" id="SignalP"/>
    </source>
</evidence>
<dbReference type="InterPro" id="IPR051057">
    <property type="entry name" value="PI-PLC_domain"/>
</dbReference>
<reference evidence="2" key="2">
    <citation type="submission" date="2023-05" db="EMBL/GenBank/DDBJ databases">
        <authorList>
            <consortium name="Lawrence Berkeley National Laboratory"/>
            <person name="Steindorff A."/>
            <person name="Hensen N."/>
            <person name="Bonometti L."/>
            <person name="Westerberg I."/>
            <person name="Brannstrom I.O."/>
            <person name="Guillou S."/>
            <person name="Cros-Aarteil S."/>
            <person name="Calhoun S."/>
            <person name="Haridas S."/>
            <person name="Kuo A."/>
            <person name="Mondo S."/>
            <person name="Pangilinan J."/>
            <person name="Riley R."/>
            <person name="Labutti K."/>
            <person name="Andreopoulos B."/>
            <person name="Lipzen A."/>
            <person name="Chen C."/>
            <person name="Yanf M."/>
            <person name="Daum C."/>
            <person name="Ng V."/>
            <person name="Clum A."/>
            <person name="Ohm R."/>
            <person name="Martin F."/>
            <person name="Silar P."/>
            <person name="Natvig D."/>
            <person name="Lalanne C."/>
            <person name="Gautier V."/>
            <person name="Ament-Velasquez S.L."/>
            <person name="Kruys A."/>
            <person name="Hutchinson M.I."/>
            <person name="Powell A.J."/>
            <person name="Barry K."/>
            <person name="Miller A.N."/>
            <person name="Grigoriev I.V."/>
            <person name="Debuchy R."/>
            <person name="Gladieux P."/>
            <person name="Thoren M.H."/>
            <person name="Johannesson H."/>
        </authorList>
    </citation>
    <scope>NUCLEOTIDE SEQUENCE</scope>
    <source>
        <strain evidence="2">PSN309</strain>
    </source>
</reference>
<protein>
    <submittedName>
        <fullName evidence="2">PI-PLC X domain-containing protein 1</fullName>
    </submittedName>
</protein>
<organism evidence="2 3">
    <name type="scientific">Podospora australis</name>
    <dbReference type="NCBI Taxonomy" id="1536484"/>
    <lineage>
        <taxon>Eukaryota</taxon>
        <taxon>Fungi</taxon>
        <taxon>Dikarya</taxon>
        <taxon>Ascomycota</taxon>
        <taxon>Pezizomycotina</taxon>
        <taxon>Sordariomycetes</taxon>
        <taxon>Sordariomycetidae</taxon>
        <taxon>Sordariales</taxon>
        <taxon>Podosporaceae</taxon>
        <taxon>Podospora</taxon>
    </lineage>
</organism>
<reference evidence="2" key="1">
    <citation type="journal article" date="2023" name="Mol. Phylogenet. Evol.">
        <title>Genome-scale phylogeny and comparative genomics of the fungal order Sordariales.</title>
        <authorList>
            <person name="Hensen N."/>
            <person name="Bonometti L."/>
            <person name="Westerberg I."/>
            <person name="Brannstrom I.O."/>
            <person name="Guillou S."/>
            <person name="Cros-Aarteil S."/>
            <person name="Calhoun S."/>
            <person name="Haridas S."/>
            <person name="Kuo A."/>
            <person name="Mondo S."/>
            <person name="Pangilinan J."/>
            <person name="Riley R."/>
            <person name="LaButti K."/>
            <person name="Andreopoulos B."/>
            <person name="Lipzen A."/>
            <person name="Chen C."/>
            <person name="Yan M."/>
            <person name="Daum C."/>
            <person name="Ng V."/>
            <person name="Clum A."/>
            <person name="Steindorff A."/>
            <person name="Ohm R.A."/>
            <person name="Martin F."/>
            <person name="Silar P."/>
            <person name="Natvig D.O."/>
            <person name="Lalanne C."/>
            <person name="Gautier V."/>
            <person name="Ament-Velasquez S.L."/>
            <person name="Kruys A."/>
            <person name="Hutchinson M.I."/>
            <person name="Powell A.J."/>
            <person name="Barry K."/>
            <person name="Miller A.N."/>
            <person name="Grigoriev I.V."/>
            <person name="Debuchy R."/>
            <person name="Gladieux P."/>
            <person name="Hiltunen Thoren M."/>
            <person name="Johannesson H."/>
        </authorList>
    </citation>
    <scope>NUCLEOTIDE SEQUENCE</scope>
    <source>
        <strain evidence="2">PSN309</strain>
    </source>
</reference>
<feature type="signal peptide" evidence="1">
    <location>
        <begin position="1"/>
        <end position="21"/>
    </location>
</feature>
<evidence type="ECO:0000313" key="3">
    <source>
        <dbReference type="Proteomes" id="UP001302126"/>
    </source>
</evidence>
<dbReference type="PANTHER" id="PTHR13593">
    <property type="match status" value="1"/>
</dbReference>
<dbReference type="Proteomes" id="UP001302126">
    <property type="component" value="Unassembled WGS sequence"/>
</dbReference>
<gene>
    <name evidence="2" type="ORF">QBC35DRAFT_240631</name>
</gene>
<dbReference type="SUPFAM" id="SSF51695">
    <property type="entry name" value="PLC-like phosphodiesterases"/>
    <property type="match status" value="1"/>
</dbReference>
<dbReference type="InterPro" id="IPR017946">
    <property type="entry name" value="PLC-like_Pdiesterase_TIM-brl"/>
</dbReference>
<proteinExistence type="predicted"/>
<keyword evidence="1" id="KW-0732">Signal</keyword>
<evidence type="ECO:0000313" key="2">
    <source>
        <dbReference type="EMBL" id="KAK4187138.1"/>
    </source>
</evidence>
<dbReference type="EMBL" id="MU864408">
    <property type="protein sequence ID" value="KAK4187138.1"/>
    <property type="molecule type" value="Genomic_DNA"/>
</dbReference>
<dbReference type="GO" id="GO:0006629">
    <property type="term" value="P:lipid metabolic process"/>
    <property type="evidence" value="ECO:0007669"/>
    <property type="project" value="InterPro"/>
</dbReference>